<reference evidence="7 8" key="1">
    <citation type="submission" date="2024-09" db="EMBL/GenBank/DDBJ databases">
        <authorList>
            <person name="Sun Q."/>
            <person name="Mori K."/>
        </authorList>
    </citation>
    <scope>NUCLEOTIDE SEQUENCE [LARGE SCALE GENOMIC DNA]</scope>
    <source>
        <strain evidence="7 8">CCM 7765</strain>
    </source>
</reference>
<dbReference type="InterPro" id="IPR013325">
    <property type="entry name" value="RNA_pol_sigma_r2"/>
</dbReference>
<keyword evidence="3" id="KW-0731">Sigma factor</keyword>
<evidence type="ECO:0000256" key="4">
    <source>
        <dbReference type="ARBA" id="ARBA00023163"/>
    </source>
</evidence>
<dbReference type="InterPro" id="IPR039425">
    <property type="entry name" value="RNA_pol_sigma-70-like"/>
</dbReference>
<proteinExistence type="inferred from homology"/>
<dbReference type="RefSeq" id="WP_130856109.1">
    <property type="nucleotide sequence ID" value="NZ_JBHLWO010000001.1"/>
</dbReference>
<dbReference type="Gene3D" id="1.10.1740.10">
    <property type="match status" value="1"/>
</dbReference>
<dbReference type="Proteomes" id="UP001589774">
    <property type="component" value="Unassembled WGS sequence"/>
</dbReference>
<dbReference type="NCBIfam" id="TIGR02937">
    <property type="entry name" value="sigma70-ECF"/>
    <property type="match status" value="1"/>
</dbReference>
<organism evidence="7 8">
    <name type="scientific">Olivibacter oleidegradans</name>
    <dbReference type="NCBI Taxonomy" id="760123"/>
    <lineage>
        <taxon>Bacteria</taxon>
        <taxon>Pseudomonadati</taxon>
        <taxon>Bacteroidota</taxon>
        <taxon>Sphingobacteriia</taxon>
        <taxon>Sphingobacteriales</taxon>
        <taxon>Sphingobacteriaceae</taxon>
        <taxon>Olivibacter</taxon>
    </lineage>
</organism>
<keyword evidence="2" id="KW-0805">Transcription regulation</keyword>
<gene>
    <name evidence="7" type="ORF">ACFFI0_06800</name>
</gene>
<feature type="domain" description="RNA polymerase sigma-70 region 2" evidence="5">
    <location>
        <begin position="53"/>
        <end position="107"/>
    </location>
</feature>
<sequence length="211" mass="24849">MDIEKLSETQHAEGVGCKAGPSDTALADAIRQGDTRAFQLFYDRFYLRLLVQLKLLSTDFQLAEDICQDAFVRLWEKRESIDPSKSLQAYLRKIAHHLFIDLKRKQQLQQVWNQERATEPCLEETVLENLYHKELNDKLQEALQLLPEEKQQIFRLSREQQLSYKEIAQLENTTPKAIERHMARTNAFLKRYLREYTDLAYLFVVGLFLGK</sequence>
<dbReference type="Pfam" id="PF08281">
    <property type="entry name" value="Sigma70_r4_2"/>
    <property type="match status" value="1"/>
</dbReference>
<dbReference type="InterPro" id="IPR013249">
    <property type="entry name" value="RNA_pol_sigma70_r4_t2"/>
</dbReference>
<protein>
    <submittedName>
        <fullName evidence="7">RNA polymerase sigma factor</fullName>
    </submittedName>
</protein>
<feature type="domain" description="RNA polymerase sigma factor 70 region 4 type 2" evidence="6">
    <location>
        <begin position="138"/>
        <end position="184"/>
    </location>
</feature>
<dbReference type="InterPro" id="IPR036388">
    <property type="entry name" value="WH-like_DNA-bd_sf"/>
</dbReference>
<evidence type="ECO:0000256" key="3">
    <source>
        <dbReference type="ARBA" id="ARBA00023082"/>
    </source>
</evidence>
<dbReference type="InterPro" id="IPR014284">
    <property type="entry name" value="RNA_pol_sigma-70_dom"/>
</dbReference>
<keyword evidence="4" id="KW-0804">Transcription</keyword>
<dbReference type="EMBL" id="JBHLWO010000001">
    <property type="protein sequence ID" value="MFC0318009.1"/>
    <property type="molecule type" value="Genomic_DNA"/>
</dbReference>
<dbReference type="InterPro" id="IPR007627">
    <property type="entry name" value="RNA_pol_sigma70_r2"/>
</dbReference>
<dbReference type="InterPro" id="IPR013324">
    <property type="entry name" value="RNA_pol_sigma_r3/r4-like"/>
</dbReference>
<evidence type="ECO:0000259" key="5">
    <source>
        <dbReference type="Pfam" id="PF04542"/>
    </source>
</evidence>
<accession>A0ABV6HGI1</accession>
<keyword evidence="8" id="KW-1185">Reference proteome</keyword>
<comment type="caution">
    <text evidence="7">The sequence shown here is derived from an EMBL/GenBank/DDBJ whole genome shotgun (WGS) entry which is preliminary data.</text>
</comment>
<evidence type="ECO:0000256" key="1">
    <source>
        <dbReference type="ARBA" id="ARBA00010641"/>
    </source>
</evidence>
<evidence type="ECO:0000259" key="6">
    <source>
        <dbReference type="Pfam" id="PF08281"/>
    </source>
</evidence>
<evidence type="ECO:0000313" key="7">
    <source>
        <dbReference type="EMBL" id="MFC0318009.1"/>
    </source>
</evidence>
<dbReference type="SUPFAM" id="SSF88659">
    <property type="entry name" value="Sigma3 and sigma4 domains of RNA polymerase sigma factors"/>
    <property type="match status" value="1"/>
</dbReference>
<dbReference type="SUPFAM" id="SSF88946">
    <property type="entry name" value="Sigma2 domain of RNA polymerase sigma factors"/>
    <property type="match status" value="1"/>
</dbReference>
<name>A0ABV6HGI1_9SPHI</name>
<evidence type="ECO:0000313" key="8">
    <source>
        <dbReference type="Proteomes" id="UP001589774"/>
    </source>
</evidence>
<comment type="similarity">
    <text evidence="1">Belongs to the sigma-70 factor family. ECF subfamily.</text>
</comment>
<evidence type="ECO:0000256" key="2">
    <source>
        <dbReference type="ARBA" id="ARBA00023015"/>
    </source>
</evidence>
<dbReference type="Gene3D" id="1.10.10.10">
    <property type="entry name" value="Winged helix-like DNA-binding domain superfamily/Winged helix DNA-binding domain"/>
    <property type="match status" value="1"/>
</dbReference>
<dbReference type="PANTHER" id="PTHR43133:SF46">
    <property type="entry name" value="RNA POLYMERASE SIGMA-70 FACTOR ECF SUBFAMILY"/>
    <property type="match status" value="1"/>
</dbReference>
<dbReference type="Pfam" id="PF04542">
    <property type="entry name" value="Sigma70_r2"/>
    <property type="match status" value="1"/>
</dbReference>
<dbReference type="PANTHER" id="PTHR43133">
    <property type="entry name" value="RNA POLYMERASE ECF-TYPE SIGMA FACTO"/>
    <property type="match status" value="1"/>
</dbReference>